<protein>
    <recommendedName>
        <fullName evidence="5">4-hydroxy-3-methylbut-2-enyl diphosphate reductase</fullName>
        <shortName evidence="5">HMBPP reductase</shortName>
        <ecNumber evidence="5">1.17.7.4</ecNumber>
    </recommendedName>
</protein>
<feature type="binding site" evidence="5">
    <location>
        <position position="124"/>
    </location>
    <ligand>
        <name>isopentenyl diphosphate</name>
        <dbReference type="ChEBI" id="CHEBI:128769"/>
    </ligand>
</feature>
<feature type="domain" description="S1 motif" evidence="6">
    <location>
        <begin position="567"/>
        <end position="636"/>
    </location>
</feature>
<dbReference type="Pfam" id="PF00575">
    <property type="entry name" value="S1"/>
    <property type="match status" value="4"/>
</dbReference>
<dbReference type="GO" id="GO:0050992">
    <property type="term" value="P:dimethylallyl diphosphate biosynthetic process"/>
    <property type="evidence" value="ECO:0007669"/>
    <property type="project" value="UniProtKB-UniRule"/>
</dbReference>
<evidence type="ECO:0000259" key="6">
    <source>
        <dbReference type="PROSITE" id="PS50126"/>
    </source>
</evidence>
<feature type="binding site" evidence="5">
    <location>
        <position position="267"/>
    </location>
    <ligand>
        <name>isopentenyl diphosphate</name>
        <dbReference type="ChEBI" id="CHEBI:128769"/>
    </ligand>
</feature>
<dbReference type="CDD" id="cd05687">
    <property type="entry name" value="S1_RPS1_repeat_ec1_hs1"/>
    <property type="match status" value="1"/>
</dbReference>
<feature type="binding site" evidence="5">
    <location>
        <position position="267"/>
    </location>
    <ligand>
        <name>(2E)-4-hydroxy-3-methylbut-2-enyl diphosphate</name>
        <dbReference type="ChEBI" id="CHEBI:128753"/>
    </ligand>
</feature>
<gene>
    <name evidence="5" type="primary">ispH</name>
    <name evidence="7" type="ORF">SAMN05192585_11611</name>
</gene>
<dbReference type="Gene3D" id="2.40.50.140">
    <property type="entry name" value="Nucleic acid-binding proteins"/>
    <property type="match status" value="4"/>
</dbReference>
<dbReference type="STRING" id="258515.SAMN05192585_11611"/>
<feature type="binding site" evidence="5">
    <location>
        <position position="124"/>
    </location>
    <ligand>
        <name>(2E)-4-hydroxy-3-methylbut-2-enyl diphosphate</name>
        <dbReference type="ChEBI" id="CHEBI:128753"/>
    </ligand>
</feature>
<evidence type="ECO:0000256" key="1">
    <source>
        <dbReference type="ARBA" id="ARBA00022485"/>
    </source>
</evidence>
<comment type="pathway">
    <text evidence="5">Isoprenoid biosynthesis; isopentenyl diphosphate biosynthesis via DXP pathway; isopentenyl diphosphate from 1-deoxy-D-xylulose 5-phosphate: step 6/6.</text>
</comment>
<dbReference type="GO" id="GO:0046872">
    <property type="term" value="F:metal ion binding"/>
    <property type="evidence" value="ECO:0007669"/>
    <property type="project" value="UniProtKB-KW"/>
</dbReference>
<feature type="binding site" evidence="5">
    <location>
        <position position="267"/>
    </location>
    <ligand>
        <name>dimethylallyl diphosphate</name>
        <dbReference type="ChEBI" id="CHEBI:57623"/>
    </ligand>
</feature>
<comment type="similarity">
    <text evidence="5">Belongs to the IspH family.</text>
</comment>
<dbReference type="EMBL" id="FNID01000016">
    <property type="protein sequence ID" value="SDN32201.1"/>
    <property type="molecule type" value="Genomic_DNA"/>
</dbReference>
<feature type="binding site" evidence="5">
    <location>
        <position position="225"/>
    </location>
    <ligand>
        <name>(2E)-4-hydroxy-3-methylbut-2-enyl diphosphate</name>
        <dbReference type="ChEBI" id="CHEBI:128753"/>
    </ligand>
</feature>
<dbReference type="HAMAP" id="MF_00191">
    <property type="entry name" value="IspH"/>
    <property type="match status" value="1"/>
</dbReference>
<dbReference type="NCBIfam" id="TIGR00216">
    <property type="entry name" value="ispH_lytB"/>
    <property type="match status" value="1"/>
</dbReference>
<accession>A0A1H0AFV9</accession>
<dbReference type="FunFam" id="2.40.50.140:FF:000051">
    <property type="entry name" value="RNA-binding transcriptional accessory protein"/>
    <property type="match status" value="1"/>
</dbReference>
<dbReference type="InterPro" id="IPR003029">
    <property type="entry name" value="S1_domain"/>
</dbReference>
<dbReference type="UniPathway" id="UPA00056">
    <property type="reaction ID" value="UER00097"/>
</dbReference>
<keyword evidence="1 5" id="KW-0004">4Fe-4S</keyword>
<dbReference type="GO" id="GO:0051539">
    <property type="term" value="F:4 iron, 4 sulfur cluster binding"/>
    <property type="evidence" value="ECO:0007669"/>
    <property type="project" value="UniProtKB-UniRule"/>
</dbReference>
<feature type="binding site" evidence="5">
    <location>
        <position position="96"/>
    </location>
    <ligand>
        <name>[4Fe-4S] cluster</name>
        <dbReference type="ChEBI" id="CHEBI:49883"/>
    </ligand>
</feature>
<comment type="function">
    <text evidence="5">Catalyzes the conversion of 1-hydroxy-2-methyl-2-(E)-butenyl 4-diphosphate (HMBPP) into a mixture of isopentenyl diphosphate (IPP) and dimethylallyl diphosphate (DMAPP). Acts in the terminal step of the DOXP/MEP pathway for isoprenoid precursor biosynthesis.</text>
</comment>
<feature type="binding site" evidence="5">
    <location>
        <position position="226"/>
    </location>
    <ligand>
        <name>dimethylallyl diphosphate</name>
        <dbReference type="ChEBI" id="CHEBI:57623"/>
    </ligand>
</feature>
<dbReference type="InterPro" id="IPR012340">
    <property type="entry name" value="NA-bd_OB-fold"/>
</dbReference>
<dbReference type="UniPathway" id="UPA00059">
    <property type="reaction ID" value="UER00105"/>
</dbReference>
<evidence type="ECO:0000313" key="8">
    <source>
        <dbReference type="Proteomes" id="UP000199182"/>
    </source>
</evidence>
<dbReference type="SUPFAM" id="SSF50249">
    <property type="entry name" value="Nucleic acid-binding proteins"/>
    <property type="match status" value="4"/>
</dbReference>
<feature type="binding site" evidence="5">
    <location>
        <position position="196"/>
    </location>
    <ligand>
        <name>[4Fe-4S] cluster</name>
        <dbReference type="ChEBI" id="CHEBI:49883"/>
    </ligand>
</feature>
<dbReference type="Pfam" id="PF02401">
    <property type="entry name" value="LYTB"/>
    <property type="match status" value="1"/>
</dbReference>
<keyword evidence="5" id="KW-0414">Isoprene biosynthesis</keyword>
<keyword evidence="3 5" id="KW-0408">Iron</keyword>
<dbReference type="CDD" id="cd13944">
    <property type="entry name" value="lytB_ispH"/>
    <property type="match status" value="1"/>
</dbReference>
<dbReference type="NCBIfam" id="NF000907">
    <property type="entry name" value="PRK00087.1"/>
    <property type="match status" value="1"/>
</dbReference>
<dbReference type="Proteomes" id="UP000199182">
    <property type="component" value="Unassembled WGS sequence"/>
</dbReference>
<dbReference type="GO" id="GO:0051745">
    <property type="term" value="F:4-hydroxy-3-methylbut-2-enyl diphosphate reductase activity"/>
    <property type="evidence" value="ECO:0007669"/>
    <property type="project" value="UniProtKB-UniRule"/>
</dbReference>
<dbReference type="InterPro" id="IPR035104">
    <property type="entry name" value="Ribosomal_protein_S1-like"/>
</dbReference>
<dbReference type="RefSeq" id="WP_092640061.1">
    <property type="nucleotide sequence ID" value="NZ_FNID01000016.1"/>
</dbReference>
<dbReference type="NCBIfam" id="NF005208">
    <property type="entry name" value="PRK06676.1"/>
    <property type="match status" value="1"/>
</dbReference>
<keyword evidence="5" id="KW-0560">Oxidoreductase</keyword>
<feature type="domain" description="S1 motif" evidence="6">
    <location>
        <begin position="395"/>
        <end position="461"/>
    </location>
</feature>
<dbReference type="CDD" id="cd04465">
    <property type="entry name" value="S1_RPS1_repeat_ec2_hs2"/>
    <property type="match status" value="1"/>
</dbReference>
<dbReference type="OrthoDB" id="9804077at2"/>
<feature type="binding site" evidence="5">
    <location>
        <position position="41"/>
    </location>
    <ligand>
        <name>(2E)-4-hydroxy-3-methylbut-2-enyl diphosphate</name>
        <dbReference type="ChEBI" id="CHEBI:128753"/>
    </ligand>
</feature>
<proteinExistence type="inferred from homology"/>
<dbReference type="InterPro" id="IPR003451">
    <property type="entry name" value="LytB/IspH"/>
</dbReference>
<feature type="domain" description="S1 motif" evidence="6">
    <location>
        <begin position="308"/>
        <end position="377"/>
    </location>
</feature>
<feature type="binding site" evidence="5">
    <location>
        <position position="224"/>
    </location>
    <ligand>
        <name>isopentenyl diphosphate</name>
        <dbReference type="ChEBI" id="CHEBI:128769"/>
    </ligand>
</feature>
<comment type="catalytic activity">
    <reaction evidence="5">
        <text>isopentenyl diphosphate + 2 oxidized [2Fe-2S]-[ferredoxin] + H2O = (2E)-4-hydroxy-3-methylbut-2-enyl diphosphate + 2 reduced [2Fe-2S]-[ferredoxin] + 2 H(+)</text>
        <dbReference type="Rhea" id="RHEA:24488"/>
        <dbReference type="Rhea" id="RHEA-COMP:10000"/>
        <dbReference type="Rhea" id="RHEA-COMP:10001"/>
        <dbReference type="ChEBI" id="CHEBI:15377"/>
        <dbReference type="ChEBI" id="CHEBI:15378"/>
        <dbReference type="ChEBI" id="CHEBI:33737"/>
        <dbReference type="ChEBI" id="CHEBI:33738"/>
        <dbReference type="ChEBI" id="CHEBI:128753"/>
        <dbReference type="ChEBI" id="CHEBI:128769"/>
        <dbReference type="EC" id="1.17.7.4"/>
    </reaction>
</comment>
<feature type="binding site" evidence="5">
    <location>
        <position position="226"/>
    </location>
    <ligand>
        <name>(2E)-4-hydroxy-3-methylbut-2-enyl diphosphate</name>
        <dbReference type="ChEBI" id="CHEBI:128753"/>
    </ligand>
</feature>
<keyword evidence="8" id="KW-1185">Reference proteome</keyword>
<reference evidence="7 8" key="1">
    <citation type="submission" date="2016-10" db="EMBL/GenBank/DDBJ databases">
        <authorList>
            <person name="de Groot N.N."/>
        </authorList>
    </citation>
    <scope>NUCLEOTIDE SEQUENCE [LARGE SCALE GENOMIC DNA]</scope>
    <source>
        <strain evidence="7 8">CGMCC 1.5012</strain>
    </source>
</reference>
<feature type="binding site" evidence="5">
    <location>
        <position position="13"/>
    </location>
    <ligand>
        <name>[4Fe-4S] cluster</name>
        <dbReference type="ChEBI" id="CHEBI:49883"/>
    </ligand>
</feature>
<feature type="binding site" evidence="5">
    <location>
        <position position="225"/>
    </location>
    <ligand>
        <name>dimethylallyl diphosphate</name>
        <dbReference type="ChEBI" id="CHEBI:57623"/>
    </ligand>
</feature>
<name>A0A1H0AFV9_9FIRM</name>
<feature type="binding site" evidence="5">
    <location>
        <position position="41"/>
    </location>
    <ligand>
        <name>dimethylallyl diphosphate</name>
        <dbReference type="ChEBI" id="CHEBI:57623"/>
    </ligand>
</feature>
<dbReference type="PRINTS" id="PR00681">
    <property type="entry name" value="RIBOSOMALS1"/>
</dbReference>
<feature type="binding site" evidence="5">
    <location>
        <position position="74"/>
    </location>
    <ligand>
        <name>isopentenyl diphosphate</name>
        <dbReference type="ChEBI" id="CHEBI:128769"/>
    </ligand>
</feature>
<evidence type="ECO:0000256" key="3">
    <source>
        <dbReference type="ARBA" id="ARBA00023004"/>
    </source>
</evidence>
<dbReference type="GO" id="GO:0003729">
    <property type="term" value="F:mRNA binding"/>
    <property type="evidence" value="ECO:0007669"/>
    <property type="project" value="UniProtKB-ARBA"/>
</dbReference>
<dbReference type="GO" id="GO:0016114">
    <property type="term" value="P:terpenoid biosynthetic process"/>
    <property type="evidence" value="ECO:0007669"/>
    <property type="project" value="UniProtKB-UniRule"/>
</dbReference>
<comment type="catalytic activity">
    <reaction evidence="5">
        <text>dimethylallyl diphosphate + 2 oxidized [2Fe-2S]-[ferredoxin] + H2O = (2E)-4-hydroxy-3-methylbut-2-enyl diphosphate + 2 reduced [2Fe-2S]-[ferredoxin] + 2 H(+)</text>
        <dbReference type="Rhea" id="RHEA:24825"/>
        <dbReference type="Rhea" id="RHEA-COMP:10000"/>
        <dbReference type="Rhea" id="RHEA-COMP:10001"/>
        <dbReference type="ChEBI" id="CHEBI:15377"/>
        <dbReference type="ChEBI" id="CHEBI:15378"/>
        <dbReference type="ChEBI" id="CHEBI:33737"/>
        <dbReference type="ChEBI" id="CHEBI:33738"/>
        <dbReference type="ChEBI" id="CHEBI:57623"/>
        <dbReference type="ChEBI" id="CHEBI:128753"/>
        <dbReference type="EC" id="1.17.7.4"/>
    </reaction>
</comment>
<dbReference type="Gene3D" id="3.40.1010.20">
    <property type="entry name" value="4-hydroxy-3-methylbut-2-enyl diphosphate reductase, catalytic domain"/>
    <property type="match status" value="2"/>
</dbReference>
<feature type="domain" description="S1 motif" evidence="6">
    <location>
        <begin position="482"/>
        <end position="550"/>
    </location>
</feature>
<dbReference type="GO" id="GO:0019288">
    <property type="term" value="P:isopentenyl diphosphate biosynthetic process, methylerythritol 4-phosphate pathway"/>
    <property type="evidence" value="ECO:0007669"/>
    <property type="project" value="UniProtKB-UniRule"/>
</dbReference>
<evidence type="ECO:0000256" key="5">
    <source>
        <dbReference type="HAMAP-Rule" id="MF_00191"/>
    </source>
</evidence>
<feature type="binding site" evidence="5">
    <location>
        <position position="168"/>
    </location>
    <ligand>
        <name>(2E)-4-hydroxy-3-methylbut-2-enyl diphosphate</name>
        <dbReference type="ChEBI" id="CHEBI:128753"/>
    </ligand>
</feature>
<feature type="binding site" evidence="5">
    <location>
        <position position="124"/>
    </location>
    <ligand>
        <name>dimethylallyl diphosphate</name>
        <dbReference type="ChEBI" id="CHEBI:57623"/>
    </ligand>
</feature>
<feature type="binding site" evidence="5">
    <location>
        <position position="226"/>
    </location>
    <ligand>
        <name>isopentenyl diphosphate</name>
        <dbReference type="ChEBI" id="CHEBI:128769"/>
    </ligand>
</feature>
<dbReference type="PROSITE" id="PS50126">
    <property type="entry name" value="S1"/>
    <property type="match status" value="4"/>
</dbReference>
<comment type="cofactor">
    <cofactor evidence="5">
        <name>[4Fe-4S] cluster</name>
        <dbReference type="ChEBI" id="CHEBI:49883"/>
    </cofactor>
    <text evidence="5">Binds 1 [4Fe-4S] cluster per subunit.</text>
</comment>
<dbReference type="PANTHER" id="PTHR30426:SF0">
    <property type="entry name" value="4-HYDROXY-3-METHYLBUT-2-ENYL DIPHOSPHATE REDUCTASE"/>
    <property type="match status" value="1"/>
</dbReference>
<comment type="pathway">
    <text evidence="5">Isoprenoid biosynthesis; dimethylallyl diphosphate biosynthesis; dimethylallyl diphosphate from (2E)-4-hydroxy-3-methylbutenyl diphosphate: step 1/1.</text>
</comment>
<dbReference type="GO" id="GO:0005737">
    <property type="term" value="C:cytoplasm"/>
    <property type="evidence" value="ECO:0007669"/>
    <property type="project" value="UniProtKB-ARBA"/>
</dbReference>
<feature type="binding site" evidence="5">
    <location>
        <position position="225"/>
    </location>
    <ligand>
        <name>isopentenyl diphosphate</name>
        <dbReference type="ChEBI" id="CHEBI:128769"/>
    </ligand>
</feature>
<feature type="binding site" evidence="5">
    <location>
        <position position="224"/>
    </location>
    <ligand>
        <name>dimethylallyl diphosphate</name>
        <dbReference type="ChEBI" id="CHEBI:57623"/>
    </ligand>
</feature>
<keyword evidence="4 5" id="KW-0411">Iron-sulfur</keyword>
<keyword evidence="2 5" id="KW-0479">Metal-binding</keyword>
<dbReference type="SMART" id="SM00316">
    <property type="entry name" value="S1"/>
    <property type="match status" value="4"/>
</dbReference>
<feature type="binding site" evidence="5">
    <location>
        <position position="74"/>
    </location>
    <ligand>
        <name>(2E)-4-hydroxy-3-methylbut-2-enyl diphosphate</name>
        <dbReference type="ChEBI" id="CHEBI:128753"/>
    </ligand>
</feature>
<evidence type="ECO:0000256" key="2">
    <source>
        <dbReference type="ARBA" id="ARBA00022723"/>
    </source>
</evidence>
<dbReference type="PANTHER" id="PTHR30426">
    <property type="entry name" value="4-HYDROXY-3-METHYLBUT-2-ENYL DIPHOSPHATE REDUCTASE"/>
    <property type="match status" value="1"/>
</dbReference>
<sequence length="653" mass="71550">MKEIILAKTAGFCFGVDRAVNMVDDLVGKGKKVATLGPIIHNQQVIDSLQRKGVRIIQTPQKAQPGETVVIRSHGISQKIYNELALTGSTIVDATCPYVAKIHRIVTEKSHEGGIILIAGDPSHPEVQGIVGHCPNGAFVFQNEQQLEQLVVDQGDFGGKDKFLVSQTTFNQQIFEKCLKTAKKVYTNLTIFDTICKATVLRQQEAMQLSKQVDLMVVIGGRQSSNTAKLGEICSQNCRTIVIETEAELSYEILKNANKIGVTAGASTPACIIKEVQTAMSEILNNIDAEDVSFEEALEQSLKSVQNGDKVKGTVSGIFPTEIAVEIGTKHACYVPLSELTDDASLKPEDIVKKGDELDLIVVRVNDVDGTVMLSKKRFDAIAGYEKVCNAVDTQEVLEGKVLEVVKGGVLATTNGVRVFIPASQATVSKDEPLESLLRKTVRFRILEVNRQRGRAVGSIRSVAKEERKEAEEKIWNEIAEGQTYKGAVKSIVNFGVFVDIGGVDGLVHISELSWNRIKHPSEVVKIGDVLEVFVKGIDKENKRISLGYRKTEDNPWEIFKRDFKVDDVVTVKIASLTQFGAFATIIPGIDGLIHVSQISNERVAKPHDVLKVGQQVEAKITEIDLEKKRISLSMKALLPDAPATEEFVEVAE</sequence>
<dbReference type="CDD" id="cd05688">
    <property type="entry name" value="S1_RPS1_repeat_ec3"/>
    <property type="match status" value="1"/>
</dbReference>
<evidence type="ECO:0000256" key="4">
    <source>
        <dbReference type="ARBA" id="ARBA00023014"/>
    </source>
</evidence>
<feature type="active site" description="Proton donor" evidence="5">
    <location>
        <position position="126"/>
    </location>
</feature>
<dbReference type="EC" id="1.17.7.4" evidence="5"/>
<dbReference type="AlphaFoldDB" id="A0A1H0AFV9"/>
<feature type="binding site" evidence="5">
    <location>
        <position position="74"/>
    </location>
    <ligand>
        <name>dimethylallyl diphosphate</name>
        <dbReference type="ChEBI" id="CHEBI:57623"/>
    </ligand>
</feature>
<feature type="binding site" evidence="5">
    <location>
        <position position="224"/>
    </location>
    <ligand>
        <name>(2E)-4-hydroxy-3-methylbut-2-enyl diphosphate</name>
        <dbReference type="ChEBI" id="CHEBI:128753"/>
    </ligand>
</feature>
<organism evidence="7 8">
    <name type="scientific">Acetanaerobacterium elongatum</name>
    <dbReference type="NCBI Taxonomy" id="258515"/>
    <lineage>
        <taxon>Bacteria</taxon>
        <taxon>Bacillati</taxon>
        <taxon>Bacillota</taxon>
        <taxon>Clostridia</taxon>
        <taxon>Eubacteriales</taxon>
        <taxon>Oscillospiraceae</taxon>
        <taxon>Acetanaerobacterium</taxon>
    </lineage>
</organism>
<dbReference type="Gene3D" id="3.40.50.11270">
    <property type="match status" value="1"/>
</dbReference>
<feature type="binding site" evidence="5">
    <location>
        <position position="41"/>
    </location>
    <ligand>
        <name>isopentenyl diphosphate</name>
        <dbReference type="ChEBI" id="CHEBI:128769"/>
    </ligand>
</feature>
<evidence type="ECO:0000313" key="7">
    <source>
        <dbReference type="EMBL" id="SDN32201.1"/>
    </source>
</evidence>